<dbReference type="Proteomes" id="UP000253594">
    <property type="component" value="Unassembled WGS sequence"/>
</dbReference>
<dbReference type="PANTHER" id="PTHR43884:SF12">
    <property type="entry name" value="ISOVALERYL-COA DEHYDROGENASE, MITOCHONDRIAL-RELATED"/>
    <property type="match status" value="1"/>
</dbReference>
<dbReference type="EMBL" id="QORE01002384">
    <property type="protein sequence ID" value="RCI70135.1"/>
    <property type="molecule type" value="Genomic_DNA"/>
</dbReference>
<accession>A0A367LY57</accession>
<dbReference type="Gene3D" id="1.20.140.10">
    <property type="entry name" value="Butyryl-CoA Dehydrogenase, subunit A, domain 3"/>
    <property type="match status" value="1"/>
</dbReference>
<dbReference type="AlphaFoldDB" id="A0A367LY57"/>
<proteinExistence type="predicted"/>
<dbReference type="GO" id="GO:0003995">
    <property type="term" value="F:acyl-CoA dehydrogenase activity"/>
    <property type="evidence" value="ECO:0007669"/>
    <property type="project" value="InterPro"/>
</dbReference>
<sequence length="61" mass="7154">YRRQRQMCIRDRTYDAVQVLGGMGYMRESLVERLYRDNRILSIGGGSREIMNEIIGKQMGL</sequence>
<evidence type="ECO:0000313" key="3">
    <source>
        <dbReference type="EMBL" id="RCI70135.1"/>
    </source>
</evidence>
<dbReference type="InterPro" id="IPR009075">
    <property type="entry name" value="AcylCo_DH/oxidase_C"/>
</dbReference>
<dbReference type="InterPro" id="IPR036250">
    <property type="entry name" value="AcylCo_DH-like_C"/>
</dbReference>
<dbReference type="PROSITE" id="PS00073">
    <property type="entry name" value="ACYL_COA_DH_2"/>
    <property type="match status" value="1"/>
</dbReference>
<dbReference type="SUPFAM" id="SSF47203">
    <property type="entry name" value="Acyl-CoA dehydrogenase C-terminal domain-like"/>
    <property type="match status" value="1"/>
</dbReference>
<name>A0A367LY57_PSEAI</name>
<evidence type="ECO:0000256" key="1">
    <source>
        <dbReference type="ARBA" id="ARBA00022630"/>
    </source>
</evidence>
<dbReference type="PANTHER" id="PTHR43884">
    <property type="entry name" value="ACYL-COA DEHYDROGENASE"/>
    <property type="match status" value="1"/>
</dbReference>
<reference evidence="3 4" key="1">
    <citation type="submission" date="2018-07" db="EMBL/GenBank/DDBJ databases">
        <title>Mechanisms of high-level aminoglycoside resistance among Gram-negative pathogens in Brazil.</title>
        <authorList>
            <person name="Ballaben A.S."/>
            <person name="Darini A.L.C."/>
            <person name="Doi Y."/>
        </authorList>
    </citation>
    <scope>NUCLEOTIDE SEQUENCE [LARGE SCALE GENOMIC DNA]</scope>
    <source>
        <strain evidence="3 4">B2-305</strain>
    </source>
</reference>
<comment type="caution">
    <text evidence="3">The sequence shown here is derived from an EMBL/GenBank/DDBJ whole genome shotgun (WGS) entry which is preliminary data.</text>
</comment>
<feature type="domain" description="Acyl-CoA dehydrogenase/oxidase C-terminal" evidence="2">
    <location>
        <begin position="14"/>
        <end position="59"/>
    </location>
</feature>
<dbReference type="Pfam" id="PF00441">
    <property type="entry name" value="Acyl-CoA_dh_1"/>
    <property type="match status" value="1"/>
</dbReference>
<feature type="non-terminal residue" evidence="3">
    <location>
        <position position="1"/>
    </location>
</feature>
<organism evidence="3 4">
    <name type="scientific">Pseudomonas aeruginosa</name>
    <dbReference type="NCBI Taxonomy" id="287"/>
    <lineage>
        <taxon>Bacteria</taxon>
        <taxon>Pseudomonadati</taxon>
        <taxon>Pseudomonadota</taxon>
        <taxon>Gammaproteobacteria</taxon>
        <taxon>Pseudomonadales</taxon>
        <taxon>Pseudomonadaceae</taxon>
        <taxon>Pseudomonas</taxon>
    </lineage>
</organism>
<evidence type="ECO:0000259" key="2">
    <source>
        <dbReference type="Pfam" id="PF00441"/>
    </source>
</evidence>
<evidence type="ECO:0000313" key="4">
    <source>
        <dbReference type="Proteomes" id="UP000253594"/>
    </source>
</evidence>
<protein>
    <recommendedName>
        <fullName evidence="2">Acyl-CoA dehydrogenase/oxidase C-terminal domain-containing protein</fullName>
    </recommendedName>
</protein>
<gene>
    <name evidence="3" type="ORF">DT376_36180</name>
</gene>
<keyword evidence="1" id="KW-0285">Flavoprotein</keyword>
<dbReference type="InterPro" id="IPR006089">
    <property type="entry name" value="Acyl-CoA_DH_CS"/>
</dbReference>